<feature type="region of interest" description="Disordered" evidence="1">
    <location>
        <begin position="1"/>
        <end position="66"/>
    </location>
</feature>
<evidence type="ECO:0000256" key="1">
    <source>
        <dbReference type="SAM" id="MobiDB-lite"/>
    </source>
</evidence>
<sequence length="66" mass="7304">MGVRVVTDPRRGAVLHVVGSGGGSSPRRPARADRTSPVRQERGPSGPPRRDDDRRWESETRGWRDG</sequence>
<evidence type="ECO:0000313" key="3">
    <source>
        <dbReference type="Proteomes" id="UP000198215"/>
    </source>
</evidence>
<reference evidence="3" key="1">
    <citation type="submission" date="2016-06" db="EMBL/GenBank/DDBJ databases">
        <authorList>
            <person name="Varghese N."/>
            <person name="Submissions Spin"/>
        </authorList>
    </citation>
    <scope>NUCLEOTIDE SEQUENCE [LARGE SCALE GENOMIC DNA]</scope>
    <source>
        <strain evidence="3">DSM 45161</strain>
    </source>
</reference>
<protein>
    <submittedName>
        <fullName evidence="2">Uncharacterized protein</fullName>
    </submittedName>
</protein>
<evidence type="ECO:0000313" key="2">
    <source>
        <dbReference type="EMBL" id="SCG75114.1"/>
    </source>
</evidence>
<organism evidence="2 3">
    <name type="scientific">Micromonospora coxensis</name>
    <dbReference type="NCBI Taxonomy" id="356852"/>
    <lineage>
        <taxon>Bacteria</taxon>
        <taxon>Bacillati</taxon>
        <taxon>Actinomycetota</taxon>
        <taxon>Actinomycetes</taxon>
        <taxon>Micromonosporales</taxon>
        <taxon>Micromonosporaceae</taxon>
        <taxon>Micromonospora</taxon>
    </lineage>
</organism>
<gene>
    <name evidence="2" type="ORF">GA0070614_5607</name>
</gene>
<dbReference type="EMBL" id="LT607753">
    <property type="protein sequence ID" value="SCG75114.1"/>
    <property type="molecule type" value="Genomic_DNA"/>
</dbReference>
<dbReference type="Proteomes" id="UP000198215">
    <property type="component" value="Chromosome I"/>
</dbReference>
<accession>A0A1C5JX01</accession>
<proteinExistence type="predicted"/>
<feature type="compositionally biased region" description="Basic and acidic residues" evidence="1">
    <location>
        <begin position="30"/>
        <end position="66"/>
    </location>
</feature>
<dbReference type="AlphaFoldDB" id="A0A1C5JX01"/>
<keyword evidence="3" id="KW-1185">Reference proteome</keyword>
<name>A0A1C5JX01_9ACTN</name>